<evidence type="ECO:0000256" key="8">
    <source>
        <dbReference type="ARBA" id="ARBA00023012"/>
    </source>
</evidence>
<dbReference type="STRING" id="41997.RV16_GL001909"/>
<keyword evidence="7 9" id="KW-1133">Transmembrane helix</keyword>
<dbReference type="Gene3D" id="6.10.340.10">
    <property type="match status" value="1"/>
</dbReference>
<feature type="domain" description="Histidine kinase" evidence="10">
    <location>
        <begin position="326"/>
        <end position="530"/>
    </location>
</feature>
<keyword evidence="5 9" id="KW-0812">Transmembrane</keyword>
<dbReference type="InterPro" id="IPR005467">
    <property type="entry name" value="His_kinase_dom"/>
</dbReference>
<dbReference type="AlphaFoldDB" id="S0NRP8"/>
<comment type="catalytic activity">
    <reaction evidence="1">
        <text>ATP + protein L-histidine = ADP + protein N-phospho-L-histidine.</text>
        <dbReference type="EC" id="2.7.13.3"/>
    </reaction>
</comment>
<evidence type="ECO:0000256" key="2">
    <source>
        <dbReference type="ARBA" id="ARBA00012438"/>
    </source>
</evidence>
<dbReference type="SUPFAM" id="SSF55874">
    <property type="entry name" value="ATPase domain of HSP90 chaperone/DNA topoisomerase II/histidine kinase"/>
    <property type="match status" value="1"/>
</dbReference>
<evidence type="ECO:0000256" key="5">
    <source>
        <dbReference type="ARBA" id="ARBA00022692"/>
    </source>
</evidence>
<dbReference type="InterPro" id="IPR036097">
    <property type="entry name" value="HisK_dim/P_sf"/>
</dbReference>
<evidence type="ECO:0000256" key="6">
    <source>
        <dbReference type="ARBA" id="ARBA00022777"/>
    </source>
</evidence>
<organism evidence="11 12">
    <name type="scientific">Enterococcus saccharolyticus subsp. saccharolyticus ATCC 43076</name>
    <dbReference type="NCBI Taxonomy" id="1139996"/>
    <lineage>
        <taxon>Bacteria</taxon>
        <taxon>Bacillati</taxon>
        <taxon>Bacillota</taxon>
        <taxon>Bacilli</taxon>
        <taxon>Lactobacillales</taxon>
        <taxon>Enterococcaceae</taxon>
        <taxon>Enterococcus</taxon>
    </lineage>
</organism>
<evidence type="ECO:0000259" key="10">
    <source>
        <dbReference type="PROSITE" id="PS50109"/>
    </source>
</evidence>
<keyword evidence="6" id="KW-0418">Kinase</keyword>
<accession>S0NRP8</accession>
<evidence type="ECO:0000256" key="1">
    <source>
        <dbReference type="ARBA" id="ARBA00000085"/>
    </source>
</evidence>
<feature type="transmembrane region" description="Helical" evidence="9">
    <location>
        <begin position="12"/>
        <end position="33"/>
    </location>
</feature>
<sequence>MKKINRTITQKTMIYTVLMTLLLGSLIIGYFLWMLPGLYARYKTDRYLQTIEEVQRRFIQGKTFADDYQLSDNFLLMSIKLPHTGNTIQVSTANASMDVVLKAPELRALYHQLRTSFQFTNSEKELDVSWDEKDFAPVIALVKEMYTPIQQTFVEIQNVQTYPFEMIEGSDNQEIYTTTDDIWIFAGTVEQNTNSYASYVAFKEVDQEIYVTVASAMTPKLNELFPIVLQSTPMILVVLLVMSLLIAHWFSRKLAYPIELLAQQARTRDREKELVFHQPNKGDELEVLENALNQMHTELHQQLQAVHCQNNVLAAMNQKQQLLLTNASHQLKTPIASALLLVESMMHRVGKYQDTPTYLPEVKKEIQKMQQIVQQLMYLFEEQPREAQARVAVEQLLPVIWQNYQAKADERAVTIEWQTTPVTIETEEALFVAILENILQNAVKYTPQNHRVFVRLTNQAVTVISENAKISEQLIDHIHEPFIRDTTEEEAGTGLGLYLVDNLVDLLQMTWAIKNTSAGVEVTVNWRDEHVNN</sequence>
<dbReference type="Gene3D" id="1.10.287.130">
    <property type="match status" value="1"/>
</dbReference>
<dbReference type="PATRIC" id="fig|1139996.3.peg.701"/>
<dbReference type="Proteomes" id="UP000014136">
    <property type="component" value="Unassembled WGS sequence"/>
</dbReference>
<dbReference type="InterPro" id="IPR003661">
    <property type="entry name" value="HisK_dim/P_dom"/>
</dbReference>
<dbReference type="PROSITE" id="PS50109">
    <property type="entry name" value="HIS_KIN"/>
    <property type="match status" value="1"/>
</dbReference>
<dbReference type="eggNOG" id="COG0642">
    <property type="taxonomic scope" value="Bacteria"/>
</dbReference>
<evidence type="ECO:0000256" key="9">
    <source>
        <dbReference type="SAM" id="Phobius"/>
    </source>
</evidence>
<dbReference type="SUPFAM" id="SSF47384">
    <property type="entry name" value="Homodimeric domain of signal transducing histidine kinase"/>
    <property type="match status" value="1"/>
</dbReference>
<dbReference type="CDD" id="cd00082">
    <property type="entry name" value="HisKA"/>
    <property type="match status" value="1"/>
</dbReference>
<dbReference type="InterPro" id="IPR050428">
    <property type="entry name" value="TCS_sensor_his_kinase"/>
</dbReference>
<dbReference type="PANTHER" id="PTHR45436">
    <property type="entry name" value="SENSOR HISTIDINE KINASE YKOH"/>
    <property type="match status" value="1"/>
</dbReference>
<evidence type="ECO:0000313" key="12">
    <source>
        <dbReference type="Proteomes" id="UP000014136"/>
    </source>
</evidence>
<dbReference type="Pfam" id="PF00512">
    <property type="entry name" value="HisKA"/>
    <property type="match status" value="1"/>
</dbReference>
<dbReference type="Pfam" id="PF02518">
    <property type="entry name" value="HATPase_c"/>
    <property type="match status" value="1"/>
</dbReference>
<keyword evidence="8" id="KW-0902">Two-component regulatory system</keyword>
<evidence type="ECO:0000313" key="11">
    <source>
        <dbReference type="EMBL" id="EOT30014.1"/>
    </source>
</evidence>
<dbReference type="PANTHER" id="PTHR45436:SF5">
    <property type="entry name" value="SENSOR HISTIDINE KINASE TRCS"/>
    <property type="match status" value="1"/>
</dbReference>
<evidence type="ECO:0000256" key="3">
    <source>
        <dbReference type="ARBA" id="ARBA00022553"/>
    </source>
</evidence>
<name>S0NRP8_9ENTE</name>
<keyword evidence="9" id="KW-0472">Membrane</keyword>
<comment type="caution">
    <text evidence="11">The sequence shown here is derived from an EMBL/GenBank/DDBJ whole genome shotgun (WGS) entry which is preliminary data.</text>
</comment>
<dbReference type="OrthoDB" id="9762826at2"/>
<dbReference type="HOGENOM" id="CLU_522456_0_0_9"/>
<dbReference type="GO" id="GO:0005886">
    <property type="term" value="C:plasma membrane"/>
    <property type="evidence" value="ECO:0007669"/>
    <property type="project" value="TreeGrafter"/>
</dbReference>
<keyword evidence="12" id="KW-1185">Reference proteome</keyword>
<dbReference type="GO" id="GO:0000155">
    <property type="term" value="F:phosphorelay sensor kinase activity"/>
    <property type="evidence" value="ECO:0007669"/>
    <property type="project" value="InterPro"/>
</dbReference>
<reference evidence="11 12" key="1">
    <citation type="submission" date="2013-03" db="EMBL/GenBank/DDBJ databases">
        <title>The Genome Sequence of Enterococcus saccharolyticus ATCC_43076 (Illumina only assembly).</title>
        <authorList>
            <consortium name="The Broad Institute Genomics Platform"/>
            <consortium name="The Broad Institute Genome Sequencing Center for Infectious Disease"/>
            <person name="Earl A."/>
            <person name="Russ C."/>
            <person name="Gilmore M."/>
            <person name="Surin D."/>
            <person name="Walker B."/>
            <person name="Young S."/>
            <person name="Zeng Q."/>
            <person name="Gargeya S."/>
            <person name="Fitzgerald M."/>
            <person name="Haas B."/>
            <person name="Abouelleil A."/>
            <person name="Allen A.W."/>
            <person name="Alvarado L."/>
            <person name="Arachchi H.M."/>
            <person name="Berlin A.M."/>
            <person name="Chapman S.B."/>
            <person name="Gainer-Dewar J."/>
            <person name="Goldberg J."/>
            <person name="Griggs A."/>
            <person name="Gujja S."/>
            <person name="Hansen M."/>
            <person name="Howarth C."/>
            <person name="Imamovic A."/>
            <person name="Ireland A."/>
            <person name="Larimer J."/>
            <person name="McCowan C."/>
            <person name="Murphy C."/>
            <person name="Pearson M."/>
            <person name="Poon T.W."/>
            <person name="Priest M."/>
            <person name="Roberts A."/>
            <person name="Saif S."/>
            <person name="Shea T."/>
            <person name="Sisk P."/>
            <person name="Sykes S."/>
            <person name="Wortman J."/>
            <person name="Nusbaum C."/>
            <person name="Birren B."/>
        </authorList>
    </citation>
    <scope>NUCLEOTIDE SEQUENCE [LARGE SCALE GENOMIC DNA]</scope>
    <source>
        <strain evidence="11 12">ATCC 43076</strain>
    </source>
</reference>
<dbReference type="RefSeq" id="WP_016174512.1">
    <property type="nucleotide sequence ID" value="NZ_KE136389.1"/>
</dbReference>
<dbReference type="EMBL" id="AHYT01000002">
    <property type="protein sequence ID" value="EOT30014.1"/>
    <property type="molecule type" value="Genomic_DNA"/>
</dbReference>
<evidence type="ECO:0000256" key="4">
    <source>
        <dbReference type="ARBA" id="ARBA00022679"/>
    </source>
</evidence>
<dbReference type="Gene3D" id="3.30.565.10">
    <property type="entry name" value="Histidine kinase-like ATPase, C-terminal domain"/>
    <property type="match status" value="1"/>
</dbReference>
<dbReference type="SMART" id="SM00387">
    <property type="entry name" value="HATPase_c"/>
    <property type="match status" value="1"/>
</dbReference>
<proteinExistence type="predicted"/>
<protein>
    <recommendedName>
        <fullName evidence="2">histidine kinase</fullName>
        <ecNumber evidence="2">2.7.13.3</ecNumber>
    </recommendedName>
</protein>
<keyword evidence="3" id="KW-0597">Phosphoprotein</keyword>
<gene>
    <name evidence="11" type="ORF">OMQ_00706</name>
</gene>
<dbReference type="EC" id="2.7.13.3" evidence="2"/>
<dbReference type="SMART" id="SM00388">
    <property type="entry name" value="HisKA"/>
    <property type="match status" value="1"/>
</dbReference>
<keyword evidence="4" id="KW-0808">Transferase</keyword>
<dbReference type="InterPro" id="IPR036890">
    <property type="entry name" value="HATPase_C_sf"/>
</dbReference>
<evidence type="ECO:0000256" key="7">
    <source>
        <dbReference type="ARBA" id="ARBA00022989"/>
    </source>
</evidence>
<dbReference type="InterPro" id="IPR003594">
    <property type="entry name" value="HATPase_dom"/>
</dbReference>